<sequence>MDRKNTCNEIAGEYDKYRPSYPDVSFIKWGISLKEGFTLRD</sequence>
<dbReference type="RefSeq" id="WP_314805318.1">
    <property type="nucleotide sequence ID" value="NZ_CP130319.1"/>
</dbReference>
<gene>
    <name evidence="1" type="ORF">MJB10_12610</name>
</gene>
<dbReference type="KEGG" id="proo:MJB10_12610"/>
<organism evidence="1 2">
    <name type="scientific">Paenibacillus roseopurpureus</name>
    <dbReference type="NCBI Taxonomy" id="2918901"/>
    <lineage>
        <taxon>Bacteria</taxon>
        <taxon>Bacillati</taxon>
        <taxon>Bacillota</taxon>
        <taxon>Bacilli</taxon>
        <taxon>Bacillales</taxon>
        <taxon>Paenibacillaceae</taxon>
        <taxon>Paenibacillus</taxon>
    </lineage>
</organism>
<dbReference type="Proteomes" id="UP001304650">
    <property type="component" value="Chromosome"/>
</dbReference>
<dbReference type="EMBL" id="CP130319">
    <property type="protein sequence ID" value="WNR46888.1"/>
    <property type="molecule type" value="Genomic_DNA"/>
</dbReference>
<evidence type="ECO:0000313" key="1">
    <source>
        <dbReference type="EMBL" id="WNR46888.1"/>
    </source>
</evidence>
<accession>A0AA96LVJ9</accession>
<evidence type="ECO:0000313" key="2">
    <source>
        <dbReference type="Proteomes" id="UP001304650"/>
    </source>
</evidence>
<reference evidence="1" key="1">
    <citation type="submission" date="2022-02" db="EMBL/GenBank/DDBJ databases">
        <title>Paenibacillus sp. MBLB1832 Whole Genome Shotgun Sequencing.</title>
        <authorList>
            <person name="Hwang C.Y."/>
            <person name="Cho E.-S."/>
            <person name="Seo M.-J."/>
        </authorList>
    </citation>
    <scope>NUCLEOTIDE SEQUENCE</scope>
    <source>
        <strain evidence="1">MBLB1832</strain>
    </source>
</reference>
<name>A0AA96LVJ9_9BACL</name>
<dbReference type="AlphaFoldDB" id="A0AA96LVJ9"/>
<keyword evidence="2" id="KW-1185">Reference proteome</keyword>
<proteinExistence type="predicted"/>
<protein>
    <submittedName>
        <fullName evidence="1">Uncharacterized protein</fullName>
    </submittedName>
</protein>